<organism evidence="6 7">
    <name type="scientific">Mycena belliarum</name>
    <dbReference type="NCBI Taxonomy" id="1033014"/>
    <lineage>
        <taxon>Eukaryota</taxon>
        <taxon>Fungi</taxon>
        <taxon>Dikarya</taxon>
        <taxon>Basidiomycota</taxon>
        <taxon>Agaricomycotina</taxon>
        <taxon>Agaricomycetes</taxon>
        <taxon>Agaricomycetidae</taxon>
        <taxon>Agaricales</taxon>
        <taxon>Marasmiineae</taxon>
        <taxon>Mycenaceae</taxon>
        <taxon>Mycena</taxon>
    </lineage>
</organism>
<dbReference type="EMBL" id="JARJCN010000028">
    <property type="protein sequence ID" value="KAJ7087667.1"/>
    <property type="molecule type" value="Genomic_DNA"/>
</dbReference>
<accession>A0AAD6U2A7</accession>
<dbReference type="Gene3D" id="6.10.140.2220">
    <property type="match status" value="1"/>
</dbReference>
<reference evidence="6" key="1">
    <citation type="submission" date="2023-03" db="EMBL/GenBank/DDBJ databases">
        <title>Massive genome expansion in bonnet fungi (Mycena s.s.) driven by repeated elements and novel gene families across ecological guilds.</title>
        <authorList>
            <consortium name="Lawrence Berkeley National Laboratory"/>
            <person name="Harder C.B."/>
            <person name="Miyauchi S."/>
            <person name="Viragh M."/>
            <person name="Kuo A."/>
            <person name="Thoen E."/>
            <person name="Andreopoulos B."/>
            <person name="Lu D."/>
            <person name="Skrede I."/>
            <person name="Drula E."/>
            <person name="Henrissat B."/>
            <person name="Morin E."/>
            <person name="Kohler A."/>
            <person name="Barry K."/>
            <person name="LaButti K."/>
            <person name="Morin E."/>
            <person name="Salamov A."/>
            <person name="Lipzen A."/>
            <person name="Mereny Z."/>
            <person name="Hegedus B."/>
            <person name="Baldrian P."/>
            <person name="Stursova M."/>
            <person name="Weitz H."/>
            <person name="Taylor A."/>
            <person name="Grigoriev I.V."/>
            <person name="Nagy L.G."/>
            <person name="Martin F."/>
            <person name="Kauserud H."/>
        </authorList>
    </citation>
    <scope>NUCLEOTIDE SEQUENCE</scope>
    <source>
        <strain evidence="6">CBHHK173m</strain>
    </source>
</reference>
<name>A0AAD6U2A7_9AGAR</name>
<evidence type="ECO:0000256" key="2">
    <source>
        <dbReference type="ARBA" id="ARBA00022771"/>
    </source>
</evidence>
<sequence>MEEVRPRRSKKAKASGADRNSVCSVCSAEQQHQAERFRICGGCKDKLGIRRYFCTRACQKADWKTHKEWCGSQDFWDYPHKPLLGADADFEQPAALRCQIALIDASPDVLYTIAPGTDDVLRFEIADKMLNVTFRRVRDKAFASRDPVSIAILGQTLVGAVEINGAVDGSARRVTNLLEQLEGEYGVHDVEQLIATACDAQGEDSLLGYRHEENIVKHPSDFWRAMSKSLD</sequence>
<comment type="caution">
    <text evidence="6">The sequence shown here is derived from an EMBL/GenBank/DDBJ whole genome shotgun (WGS) entry which is preliminary data.</text>
</comment>
<keyword evidence="3" id="KW-0862">Zinc</keyword>
<proteinExistence type="predicted"/>
<evidence type="ECO:0000256" key="1">
    <source>
        <dbReference type="ARBA" id="ARBA00022723"/>
    </source>
</evidence>
<evidence type="ECO:0000313" key="7">
    <source>
        <dbReference type="Proteomes" id="UP001222325"/>
    </source>
</evidence>
<dbReference type="AlphaFoldDB" id="A0AAD6U2A7"/>
<evidence type="ECO:0000256" key="4">
    <source>
        <dbReference type="PROSITE-ProRule" id="PRU00134"/>
    </source>
</evidence>
<dbReference type="InterPro" id="IPR002893">
    <property type="entry name" value="Znf_MYND"/>
</dbReference>
<keyword evidence="7" id="KW-1185">Reference proteome</keyword>
<gene>
    <name evidence="6" type="ORF">B0H15DRAFT_300181</name>
</gene>
<dbReference type="PROSITE" id="PS50865">
    <property type="entry name" value="ZF_MYND_2"/>
    <property type="match status" value="1"/>
</dbReference>
<feature type="domain" description="MYND-type" evidence="5">
    <location>
        <begin position="23"/>
        <end position="70"/>
    </location>
</feature>
<dbReference type="Proteomes" id="UP001222325">
    <property type="component" value="Unassembled WGS sequence"/>
</dbReference>
<evidence type="ECO:0000256" key="3">
    <source>
        <dbReference type="ARBA" id="ARBA00022833"/>
    </source>
</evidence>
<dbReference type="SUPFAM" id="SSF144232">
    <property type="entry name" value="HIT/MYND zinc finger-like"/>
    <property type="match status" value="1"/>
</dbReference>
<keyword evidence="2 4" id="KW-0863">Zinc-finger</keyword>
<evidence type="ECO:0000259" key="5">
    <source>
        <dbReference type="PROSITE" id="PS50865"/>
    </source>
</evidence>
<dbReference type="GO" id="GO:0008270">
    <property type="term" value="F:zinc ion binding"/>
    <property type="evidence" value="ECO:0007669"/>
    <property type="project" value="UniProtKB-KW"/>
</dbReference>
<evidence type="ECO:0000313" key="6">
    <source>
        <dbReference type="EMBL" id="KAJ7087667.1"/>
    </source>
</evidence>
<dbReference type="Pfam" id="PF01753">
    <property type="entry name" value="zf-MYND"/>
    <property type="match status" value="1"/>
</dbReference>
<protein>
    <recommendedName>
        <fullName evidence="5">MYND-type domain-containing protein</fullName>
    </recommendedName>
</protein>
<keyword evidence="1" id="KW-0479">Metal-binding</keyword>